<dbReference type="EMBL" id="QUAK01000232">
    <property type="protein sequence ID" value="RFU82781.1"/>
    <property type="molecule type" value="Genomic_DNA"/>
</dbReference>
<feature type="transmembrane region" description="Helical" evidence="1">
    <location>
        <begin position="144"/>
        <end position="166"/>
    </location>
</feature>
<evidence type="ECO:0000313" key="3">
    <source>
        <dbReference type="Proteomes" id="UP000263094"/>
    </source>
</evidence>
<evidence type="ECO:0000313" key="2">
    <source>
        <dbReference type="EMBL" id="RFU82781.1"/>
    </source>
</evidence>
<keyword evidence="1" id="KW-1133">Transmembrane helix</keyword>
<reference evidence="2 3" key="1">
    <citation type="submission" date="2018-08" db="EMBL/GenBank/DDBJ databases">
        <title>Isolation, diversity and antifungal activity of Actinobacteria from wheat.</title>
        <authorList>
            <person name="Han C."/>
        </authorList>
    </citation>
    <scope>NUCLEOTIDE SEQUENCE [LARGE SCALE GENOMIC DNA]</scope>
    <source>
        <strain evidence="2 3">NEAU-YY421</strain>
    </source>
</reference>
<feature type="transmembrane region" description="Helical" evidence="1">
    <location>
        <begin position="203"/>
        <end position="222"/>
    </location>
</feature>
<accession>A0A372LVV3</accession>
<comment type="caution">
    <text evidence="2">The sequence shown here is derived from an EMBL/GenBank/DDBJ whole genome shotgun (WGS) entry which is preliminary data.</text>
</comment>
<name>A0A372LVV3_9ACTN</name>
<dbReference type="Proteomes" id="UP000263094">
    <property type="component" value="Unassembled WGS sequence"/>
</dbReference>
<keyword evidence="1" id="KW-0472">Membrane</keyword>
<proteinExistence type="predicted"/>
<organism evidence="2 3">
    <name type="scientific">Streptomyces triticagri</name>
    <dbReference type="NCBI Taxonomy" id="2293568"/>
    <lineage>
        <taxon>Bacteria</taxon>
        <taxon>Bacillati</taxon>
        <taxon>Actinomycetota</taxon>
        <taxon>Actinomycetes</taxon>
        <taxon>Kitasatosporales</taxon>
        <taxon>Streptomycetaceae</taxon>
        <taxon>Streptomyces</taxon>
    </lineage>
</organism>
<protein>
    <submittedName>
        <fullName evidence="2">Uncharacterized protein</fullName>
    </submittedName>
</protein>
<dbReference type="AlphaFoldDB" id="A0A372LVV3"/>
<keyword evidence="1" id="KW-0812">Transmembrane</keyword>
<gene>
    <name evidence="2" type="ORF">DY218_31020</name>
</gene>
<feature type="transmembrane region" description="Helical" evidence="1">
    <location>
        <begin position="178"/>
        <end position="197"/>
    </location>
</feature>
<keyword evidence="3" id="KW-1185">Reference proteome</keyword>
<evidence type="ECO:0000256" key="1">
    <source>
        <dbReference type="SAM" id="Phobius"/>
    </source>
</evidence>
<sequence length="234" mass="25078">MRAGLNGQGTAVSWVGRLVGVGLGAALLWGGVALAEGPYDERAHYEQARFCPGRAAQVPSQSDCLRRGGGRVVEKYTDMGSRYVKLRWASGAERRYQTEGGNGADCYEDARRGSYAEMVTWRGKLMRFTVRGKTCHVSPHSDGALVLAALPGWAGSGLALACVLLPGRLLAHRPLLRFGAWMGLWGFGYFPAIQVVLGEAEFSWVWLVCVPGALLCAVLALVPPGRGETRIGTG</sequence>